<keyword evidence="3" id="KW-1185">Reference proteome</keyword>
<evidence type="ECO:0000313" key="3">
    <source>
        <dbReference type="Proteomes" id="UP000031972"/>
    </source>
</evidence>
<comment type="caution">
    <text evidence="2">The sequence shown here is derived from an EMBL/GenBank/DDBJ whole genome shotgun (WGS) entry which is preliminary data.</text>
</comment>
<evidence type="ECO:0000313" key="2">
    <source>
        <dbReference type="EMBL" id="KIL53154.1"/>
    </source>
</evidence>
<dbReference type="AlphaFoldDB" id="A0A0C2SGU1"/>
<dbReference type="Proteomes" id="UP000031972">
    <property type="component" value="Unassembled WGS sequence"/>
</dbReference>
<name>A0A0C2SGU1_9BACL</name>
<accession>A0A0C2SGU1</accession>
<dbReference type="EMBL" id="JXRR01000001">
    <property type="protein sequence ID" value="KIL53154.1"/>
    <property type="molecule type" value="Genomic_DNA"/>
</dbReference>
<keyword evidence="1" id="KW-1133">Transmembrane helix</keyword>
<protein>
    <submittedName>
        <fullName evidence="2">Uncharacterized protein</fullName>
    </submittedName>
</protein>
<sequence>MDWNDDSVEQEKTKFSTKMGCLFIPVALGISVISIAAWYILSSQETQLKISHSPNQLNSIEIVKKHDFPDPTIRIYYDDKNVMKTQIPDKTTVEWKNDYQAIVTLTKQGQEPDIVDIEFDANPDTER</sequence>
<organism evidence="2 3">
    <name type="scientific">Jeotgalibacillus campisalis</name>
    <dbReference type="NCBI Taxonomy" id="220754"/>
    <lineage>
        <taxon>Bacteria</taxon>
        <taxon>Bacillati</taxon>
        <taxon>Bacillota</taxon>
        <taxon>Bacilli</taxon>
        <taxon>Bacillales</taxon>
        <taxon>Caryophanaceae</taxon>
        <taxon>Jeotgalibacillus</taxon>
    </lineage>
</organism>
<dbReference type="RefSeq" id="WP_041054268.1">
    <property type="nucleotide sequence ID" value="NZ_JXRR01000001.1"/>
</dbReference>
<feature type="transmembrane region" description="Helical" evidence="1">
    <location>
        <begin position="21"/>
        <end position="41"/>
    </location>
</feature>
<dbReference type="PATRIC" id="fig|220754.4.peg.493"/>
<dbReference type="OrthoDB" id="2879186at2"/>
<keyword evidence="1" id="KW-0472">Membrane</keyword>
<evidence type="ECO:0000256" key="1">
    <source>
        <dbReference type="SAM" id="Phobius"/>
    </source>
</evidence>
<reference evidence="2 3" key="1">
    <citation type="submission" date="2015-01" db="EMBL/GenBank/DDBJ databases">
        <title>Jeotgalibacillus campisalis genome sequencing.</title>
        <authorList>
            <person name="Goh K.M."/>
            <person name="Chan K.-G."/>
            <person name="Yaakop A.S."/>
            <person name="Ee R."/>
            <person name="Gan H.M."/>
            <person name="Chan C.S."/>
        </authorList>
    </citation>
    <scope>NUCLEOTIDE SEQUENCE [LARGE SCALE GENOMIC DNA]</scope>
    <source>
        <strain evidence="2 3">SF-57</strain>
    </source>
</reference>
<gene>
    <name evidence="2" type="ORF">KR50_04830</name>
</gene>
<keyword evidence="1" id="KW-0812">Transmembrane</keyword>
<proteinExistence type="predicted"/>